<reference evidence="2 3" key="1">
    <citation type="journal article" date="2009" name="Nat. Genet.">
        <title>The genome of the cucumber, Cucumis sativus L.</title>
        <authorList>
            <person name="Huang S."/>
            <person name="Li R."/>
            <person name="Zhang Z."/>
            <person name="Li L."/>
            <person name="Gu X."/>
            <person name="Fan W."/>
            <person name="Lucas W.J."/>
            <person name="Wang X."/>
            <person name="Xie B."/>
            <person name="Ni P."/>
            <person name="Ren Y."/>
            <person name="Zhu H."/>
            <person name="Li J."/>
            <person name="Lin K."/>
            <person name="Jin W."/>
            <person name="Fei Z."/>
            <person name="Li G."/>
            <person name="Staub J."/>
            <person name="Kilian A."/>
            <person name="van der Vossen E.A."/>
            <person name="Wu Y."/>
            <person name="Guo J."/>
            <person name="He J."/>
            <person name="Jia Z."/>
            <person name="Ren Y."/>
            <person name="Tian G."/>
            <person name="Lu Y."/>
            <person name="Ruan J."/>
            <person name="Qian W."/>
            <person name="Wang M."/>
            <person name="Huang Q."/>
            <person name="Li B."/>
            <person name="Xuan Z."/>
            <person name="Cao J."/>
            <person name="Asan"/>
            <person name="Wu Z."/>
            <person name="Zhang J."/>
            <person name="Cai Q."/>
            <person name="Bai Y."/>
            <person name="Zhao B."/>
            <person name="Han Y."/>
            <person name="Li Y."/>
            <person name="Li X."/>
            <person name="Wang S."/>
            <person name="Shi Q."/>
            <person name="Liu S."/>
            <person name="Cho W.K."/>
            <person name="Kim J.Y."/>
            <person name="Xu Y."/>
            <person name="Heller-Uszynska K."/>
            <person name="Miao H."/>
            <person name="Cheng Z."/>
            <person name="Zhang S."/>
            <person name="Wu J."/>
            <person name="Yang Y."/>
            <person name="Kang H."/>
            <person name="Li M."/>
            <person name="Liang H."/>
            <person name="Ren X."/>
            <person name="Shi Z."/>
            <person name="Wen M."/>
            <person name="Jian M."/>
            <person name="Yang H."/>
            <person name="Zhang G."/>
            <person name="Yang Z."/>
            <person name="Chen R."/>
            <person name="Liu S."/>
            <person name="Li J."/>
            <person name="Ma L."/>
            <person name="Liu H."/>
            <person name="Zhou Y."/>
            <person name="Zhao J."/>
            <person name="Fang X."/>
            <person name="Li G."/>
            <person name="Fang L."/>
            <person name="Li Y."/>
            <person name="Liu D."/>
            <person name="Zheng H."/>
            <person name="Zhang Y."/>
            <person name="Qin N."/>
            <person name="Li Z."/>
            <person name="Yang G."/>
            <person name="Yang S."/>
            <person name="Bolund L."/>
            <person name="Kristiansen K."/>
            <person name="Zheng H."/>
            <person name="Li S."/>
            <person name="Zhang X."/>
            <person name="Yang H."/>
            <person name="Wang J."/>
            <person name="Sun R."/>
            <person name="Zhang B."/>
            <person name="Jiang S."/>
            <person name="Wang J."/>
            <person name="Du Y."/>
            <person name="Li S."/>
        </authorList>
    </citation>
    <scope>NUCLEOTIDE SEQUENCE [LARGE SCALE GENOMIC DNA]</scope>
    <source>
        <strain evidence="3">cv. 9930</strain>
    </source>
</reference>
<reference evidence="2 3" key="2">
    <citation type="journal article" date="2009" name="PLoS ONE">
        <title>An integrated genetic and cytogenetic map of the cucumber genome.</title>
        <authorList>
            <person name="Ren Y."/>
            <person name="Zhang Z."/>
            <person name="Liu J."/>
            <person name="Staub J.E."/>
            <person name="Han Y."/>
            <person name="Cheng Z."/>
            <person name="Li X."/>
            <person name="Lu J."/>
            <person name="Miao H."/>
            <person name="Kang H."/>
            <person name="Xie B."/>
            <person name="Gu X."/>
            <person name="Wang X."/>
            <person name="Du Y."/>
            <person name="Jin W."/>
            <person name="Huang S."/>
        </authorList>
    </citation>
    <scope>NUCLEOTIDE SEQUENCE [LARGE SCALE GENOMIC DNA]</scope>
    <source>
        <strain evidence="3">cv. 9930</strain>
    </source>
</reference>
<name>A0A0A0KBX2_CUCSA</name>
<evidence type="ECO:0000313" key="2">
    <source>
        <dbReference type="EMBL" id="KGN46988.1"/>
    </source>
</evidence>
<dbReference type="AlphaFoldDB" id="A0A0A0KBX2"/>
<sequence>MMPKRDKVKFKDCFFFATPLHHTQPLDLHYPFRWPASDHEEHPKCSATSGRNTTITATTDLNHLEQRYPSRFLIYPDVKRTSKLNFRHPLAERDHERGGADAHRERPG</sequence>
<gene>
    <name evidence="2" type="ORF">Csa_6G157380</name>
</gene>
<proteinExistence type="predicted"/>
<evidence type="ECO:0000313" key="3">
    <source>
        <dbReference type="Proteomes" id="UP000029981"/>
    </source>
</evidence>
<accession>A0A0A0KBX2</accession>
<dbReference type="EMBL" id="CM002927">
    <property type="protein sequence ID" value="KGN46988.1"/>
    <property type="molecule type" value="Genomic_DNA"/>
</dbReference>
<feature type="region of interest" description="Disordered" evidence="1">
    <location>
        <begin position="86"/>
        <end position="108"/>
    </location>
</feature>
<keyword evidence="3" id="KW-1185">Reference proteome</keyword>
<organism evidence="2 3">
    <name type="scientific">Cucumis sativus</name>
    <name type="common">Cucumber</name>
    <dbReference type="NCBI Taxonomy" id="3659"/>
    <lineage>
        <taxon>Eukaryota</taxon>
        <taxon>Viridiplantae</taxon>
        <taxon>Streptophyta</taxon>
        <taxon>Embryophyta</taxon>
        <taxon>Tracheophyta</taxon>
        <taxon>Spermatophyta</taxon>
        <taxon>Magnoliopsida</taxon>
        <taxon>eudicotyledons</taxon>
        <taxon>Gunneridae</taxon>
        <taxon>Pentapetalae</taxon>
        <taxon>rosids</taxon>
        <taxon>fabids</taxon>
        <taxon>Cucurbitales</taxon>
        <taxon>Cucurbitaceae</taxon>
        <taxon>Benincaseae</taxon>
        <taxon>Cucumis</taxon>
    </lineage>
</organism>
<reference evidence="2 3" key="3">
    <citation type="journal article" date="2010" name="BMC Genomics">
        <title>Transcriptome sequencing and comparative analysis of cucumber flowers with different sex types.</title>
        <authorList>
            <person name="Guo S."/>
            <person name="Zheng Y."/>
            <person name="Joung J.G."/>
            <person name="Liu S."/>
            <person name="Zhang Z."/>
            <person name="Crasta O.R."/>
            <person name="Sobral B.W."/>
            <person name="Xu Y."/>
            <person name="Huang S."/>
            <person name="Fei Z."/>
        </authorList>
    </citation>
    <scope>NUCLEOTIDE SEQUENCE [LARGE SCALE GENOMIC DNA]</scope>
    <source>
        <strain evidence="3">cv. 9930</strain>
    </source>
</reference>
<protein>
    <submittedName>
        <fullName evidence="2">Uncharacterized protein</fullName>
    </submittedName>
</protein>
<dbReference type="Gramene" id="KGN46988">
    <property type="protein sequence ID" value="KGN46988"/>
    <property type="gene ID" value="Csa_6G157380"/>
</dbReference>
<feature type="compositionally biased region" description="Basic and acidic residues" evidence="1">
    <location>
        <begin position="89"/>
        <end position="108"/>
    </location>
</feature>
<evidence type="ECO:0000256" key="1">
    <source>
        <dbReference type="SAM" id="MobiDB-lite"/>
    </source>
</evidence>
<reference evidence="2 3" key="4">
    <citation type="journal article" date="2011" name="BMC Genomics">
        <title>RNA-Seq improves annotation of protein-coding genes in the cucumber genome.</title>
        <authorList>
            <person name="Li Z."/>
            <person name="Zhang Z."/>
            <person name="Yan P."/>
            <person name="Huang S."/>
            <person name="Fei Z."/>
            <person name="Lin K."/>
        </authorList>
    </citation>
    <scope>NUCLEOTIDE SEQUENCE [LARGE SCALE GENOMIC DNA]</scope>
    <source>
        <strain evidence="3">cv. 9930</strain>
    </source>
</reference>
<dbReference type="Proteomes" id="UP000029981">
    <property type="component" value="Chromosome 6"/>
</dbReference>